<evidence type="ECO:0000259" key="5">
    <source>
        <dbReference type="PROSITE" id="PS51272"/>
    </source>
</evidence>
<dbReference type="Gene3D" id="3.20.20.80">
    <property type="entry name" value="Glycosidases"/>
    <property type="match status" value="1"/>
</dbReference>
<dbReference type="GO" id="GO:0008061">
    <property type="term" value="F:chitin binding"/>
    <property type="evidence" value="ECO:0007669"/>
    <property type="project" value="InterPro"/>
</dbReference>
<organism evidence="7 8">
    <name type="scientific">Candidatus Pristimantibacillus lignocellulolyticus</name>
    <dbReference type="NCBI Taxonomy" id="2994561"/>
    <lineage>
        <taxon>Bacteria</taxon>
        <taxon>Bacillati</taxon>
        <taxon>Bacillota</taxon>
        <taxon>Bacilli</taxon>
        <taxon>Bacillales</taxon>
        <taxon>Paenibacillaceae</taxon>
        <taxon>Candidatus Pristimantibacillus</taxon>
    </lineage>
</organism>
<dbReference type="GO" id="GO:0004553">
    <property type="term" value="F:hydrolase activity, hydrolyzing O-glycosyl compounds"/>
    <property type="evidence" value="ECO:0007669"/>
    <property type="project" value="InterPro"/>
</dbReference>
<evidence type="ECO:0000256" key="1">
    <source>
        <dbReference type="ARBA" id="ARBA00022801"/>
    </source>
</evidence>
<dbReference type="PANTHER" id="PTHR46066">
    <property type="entry name" value="CHITINASE DOMAIN-CONTAINING PROTEIN 1 FAMILY MEMBER"/>
    <property type="match status" value="1"/>
</dbReference>
<dbReference type="EMBL" id="CP097899">
    <property type="protein sequence ID" value="URN94056.1"/>
    <property type="molecule type" value="Genomic_DNA"/>
</dbReference>
<proteinExistence type="inferred from homology"/>
<feature type="domain" description="SLH" evidence="5">
    <location>
        <begin position="89"/>
        <end position="152"/>
    </location>
</feature>
<protein>
    <submittedName>
        <fullName evidence="7">S-layer homology domain-containing protein</fullName>
    </submittedName>
</protein>
<dbReference type="AlphaFoldDB" id="A0A9J6ZDS3"/>
<evidence type="ECO:0000256" key="2">
    <source>
        <dbReference type="ARBA" id="ARBA00023295"/>
    </source>
</evidence>
<keyword evidence="1 3" id="KW-0378">Hydrolase</keyword>
<dbReference type="Proteomes" id="UP001056756">
    <property type="component" value="Chromosome"/>
</dbReference>
<comment type="similarity">
    <text evidence="4">Belongs to the glycosyl hydrolase 18 family.</text>
</comment>
<dbReference type="InterPro" id="IPR029070">
    <property type="entry name" value="Chitinase_insertion_sf"/>
</dbReference>
<dbReference type="KEGG" id="plig:NAG76_19875"/>
<evidence type="ECO:0000256" key="4">
    <source>
        <dbReference type="RuleBase" id="RU004453"/>
    </source>
</evidence>
<dbReference type="InterPro" id="IPR001223">
    <property type="entry name" value="Glyco_hydro18_cat"/>
</dbReference>
<feature type="domain" description="SLH" evidence="5">
    <location>
        <begin position="153"/>
        <end position="215"/>
    </location>
</feature>
<name>A0A9J6ZDS3_9BACL</name>
<feature type="domain" description="GH18" evidence="6">
    <location>
        <begin position="222"/>
        <end position="531"/>
    </location>
</feature>
<dbReference type="Pfam" id="PF00395">
    <property type="entry name" value="SLH"/>
    <property type="match status" value="3"/>
</dbReference>
<dbReference type="InterPro" id="IPR011583">
    <property type="entry name" value="Chitinase_II/V-like_cat"/>
</dbReference>
<reference evidence="7" key="1">
    <citation type="submission" date="2022-05" db="EMBL/GenBank/DDBJ databases">
        <title>Novel bacterial taxa in a minimal lignocellulolytic consortium and its capacity to transform plastics disclosed by genome-resolved metagenomics.</title>
        <authorList>
            <person name="Rodriguez C.A.D."/>
            <person name="Diaz-Garcia L."/>
            <person name="Herrera K."/>
            <person name="Tarazona N.A."/>
            <person name="Sproer C."/>
            <person name="Overmann J."/>
            <person name="Jimenez D.J."/>
        </authorList>
    </citation>
    <scope>NUCLEOTIDE SEQUENCE</scope>
    <source>
        <strain evidence="7">MAG5</strain>
    </source>
</reference>
<dbReference type="GO" id="GO:0005975">
    <property type="term" value="P:carbohydrate metabolic process"/>
    <property type="evidence" value="ECO:0007669"/>
    <property type="project" value="InterPro"/>
</dbReference>
<dbReference type="Pfam" id="PF00704">
    <property type="entry name" value="Glyco_hydro_18"/>
    <property type="match status" value="1"/>
</dbReference>
<dbReference type="InterPro" id="IPR017853">
    <property type="entry name" value="GH"/>
</dbReference>
<dbReference type="SUPFAM" id="SSF51445">
    <property type="entry name" value="(Trans)glycosidases"/>
    <property type="match status" value="1"/>
</dbReference>
<dbReference type="SMART" id="SM00636">
    <property type="entry name" value="Glyco_18"/>
    <property type="match status" value="1"/>
</dbReference>
<dbReference type="Gene3D" id="3.10.50.10">
    <property type="match status" value="1"/>
</dbReference>
<feature type="domain" description="SLH" evidence="5">
    <location>
        <begin position="28"/>
        <end position="88"/>
    </location>
</feature>
<dbReference type="PROSITE" id="PS01095">
    <property type="entry name" value="GH18_1"/>
    <property type="match status" value="1"/>
</dbReference>
<dbReference type="PROSITE" id="PS51272">
    <property type="entry name" value="SLH"/>
    <property type="match status" value="3"/>
</dbReference>
<evidence type="ECO:0000313" key="8">
    <source>
        <dbReference type="Proteomes" id="UP001056756"/>
    </source>
</evidence>
<accession>A0A9J6ZDS3</accession>
<gene>
    <name evidence="7" type="ORF">NAG76_19875</name>
</gene>
<keyword evidence="2 3" id="KW-0326">Glycosidase</keyword>
<evidence type="ECO:0000256" key="3">
    <source>
        <dbReference type="RuleBase" id="RU000489"/>
    </source>
</evidence>
<evidence type="ECO:0000313" key="7">
    <source>
        <dbReference type="EMBL" id="URN94056.1"/>
    </source>
</evidence>
<evidence type="ECO:0000259" key="6">
    <source>
        <dbReference type="PROSITE" id="PS51910"/>
    </source>
</evidence>
<dbReference type="InterPro" id="IPR001119">
    <property type="entry name" value="SLH_dom"/>
</dbReference>
<dbReference type="PROSITE" id="PS51910">
    <property type="entry name" value="GH18_2"/>
    <property type="match status" value="1"/>
</dbReference>
<sequence>MKYNLSKMIATVAIICATSFFIQYISAEEKLPFDDISTSYAKNEIIHLHSKGIVSGTSETSFSPAQSITRAEFVTVLGRLLKLNPAESPVTSFTDVPKNAWYYGWIQAAVQLELASGRSSTTFAPKEAVTRQEAAVLFARVLKQSNSTTNNQAAFKDGRQIADWASYSVAVLNKLGLMKGDETGYFRPTDPISRQEIAVLINRVLQNADWAAELAGKPKEHIVIGWQYGQTRAEYERNILKSNVNTLSPRWYFVEESGYLTDKTETSLVSWAKNNDKQIWAMVGNRSDQEATHRMLSSEAARNIAVDQLVKVVTKYGLDGLNLDFENVHSDDRTYLTTFVTLLARELHEVNAVLSMDVSPDLGTDWTEAFDYGSLGKQVDYMVMMGYDQHYDGVKYPGPNASLPYIQNAINTLLKVVPNNKVILAMPLYNRDWTLKQDGTVASSEYISLIKQNQLIDTYSLRPVWNNSLGQYTASYKSNSVKHSIWLEDSRSLITKYKYVVSKDLAGIAYWYIGGESSDLWTSMRNAERYFNYSFN</sequence>
<dbReference type="PANTHER" id="PTHR46066:SF2">
    <property type="entry name" value="CHITINASE DOMAIN-CONTAINING PROTEIN 1"/>
    <property type="match status" value="1"/>
</dbReference>
<dbReference type="InterPro" id="IPR001579">
    <property type="entry name" value="Glyco_hydro_18_chit_AS"/>
</dbReference>